<reference evidence="2" key="2">
    <citation type="submission" date="2018-05" db="EMBL/GenBank/DDBJ databases">
        <title>OgluRS3 (Oryza glumaepatula Reference Sequence Version 3).</title>
        <authorList>
            <person name="Zhang J."/>
            <person name="Kudrna D."/>
            <person name="Lee S."/>
            <person name="Talag J."/>
            <person name="Welchert J."/>
            <person name="Wing R.A."/>
        </authorList>
    </citation>
    <scope>NUCLEOTIDE SEQUENCE [LARGE SCALE GENOMIC DNA]</scope>
</reference>
<dbReference type="PANTHER" id="PTHR31170:SF18">
    <property type="entry name" value="(WILD MALAYSIAN BANANA) HYPOTHETICAL PROTEIN"/>
    <property type="match status" value="1"/>
</dbReference>
<dbReference type="PANTHER" id="PTHR31170">
    <property type="entry name" value="BNAC04G53230D PROTEIN"/>
    <property type="match status" value="1"/>
</dbReference>
<keyword evidence="1" id="KW-1133">Transmembrane helix</keyword>
<accession>A0A0D9ZRK8</accession>
<feature type="transmembrane region" description="Helical" evidence="1">
    <location>
        <begin position="341"/>
        <end position="368"/>
    </location>
</feature>
<dbReference type="Pfam" id="PF03140">
    <property type="entry name" value="DUF247"/>
    <property type="match status" value="2"/>
</dbReference>
<reference evidence="2" key="1">
    <citation type="submission" date="2015-04" db="UniProtKB">
        <authorList>
            <consortium name="EnsemblPlants"/>
        </authorList>
    </citation>
    <scope>IDENTIFICATION</scope>
</reference>
<evidence type="ECO:0000313" key="3">
    <source>
        <dbReference type="Proteomes" id="UP000026961"/>
    </source>
</evidence>
<keyword evidence="1" id="KW-0812">Transmembrane</keyword>
<dbReference type="STRING" id="40148.A0A0D9ZRK8"/>
<dbReference type="HOGENOM" id="CLU_020188_0_0_1"/>
<proteinExistence type="predicted"/>
<keyword evidence="1" id="KW-0472">Membrane</keyword>
<keyword evidence="3" id="KW-1185">Reference proteome</keyword>
<dbReference type="Gramene" id="OGLUM04G27260.1">
    <property type="protein sequence ID" value="OGLUM04G27260.1"/>
    <property type="gene ID" value="OGLUM04G27260"/>
</dbReference>
<dbReference type="Proteomes" id="UP000026961">
    <property type="component" value="Chromosome 4"/>
</dbReference>
<dbReference type="InterPro" id="IPR004158">
    <property type="entry name" value="DUF247_pln"/>
</dbReference>
<evidence type="ECO:0000256" key="1">
    <source>
        <dbReference type="SAM" id="Phobius"/>
    </source>
</evidence>
<dbReference type="EnsemblPlants" id="OGLUM04G27260.1">
    <property type="protein sequence ID" value="OGLUM04G27260.1"/>
    <property type="gene ID" value="OGLUM04G27260"/>
</dbReference>
<organism evidence="2">
    <name type="scientific">Oryza glumipatula</name>
    <dbReference type="NCBI Taxonomy" id="40148"/>
    <lineage>
        <taxon>Eukaryota</taxon>
        <taxon>Viridiplantae</taxon>
        <taxon>Streptophyta</taxon>
        <taxon>Embryophyta</taxon>
        <taxon>Tracheophyta</taxon>
        <taxon>Spermatophyta</taxon>
        <taxon>Magnoliopsida</taxon>
        <taxon>Liliopsida</taxon>
        <taxon>Poales</taxon>
        <taxon>Poaceae</taxon>
        <taxon>BOP clade</taxon>
        <taxon>Oryzoideae</taxon>
        <taxon>Oryzeae</taxon>
        <taxon>Oryzinae</taxon>
        <taxon>Oryza</taxon>
    </lineage>
</organism>
<evidence type="ECO:0000313" key="2">
    <source>
        <dbReference type="EnsemblPlants" id="OGLUM04G27260.1"/>
    </source>
</evidence>
<protein>
    <submittedName>
        <fullName evidence="2">Uncharacterized protein</fullName>
    </submittedName>
</protein>
<sequence>MRCVDDQVRMRQVQRSKNKQINMSELVNSMTQELDYYWSLGTDIDHGTESCLIYKVQQHIRDIDRFSYEPCIVSVGPYHHGSADLQNDLAKYVEAALRWYPKAITDSDRPKDFHHLLHLCHIYFQPSQKLEEDHNYKFVPQYIHSFLSFGRKYFRINYYLENNRHDSSFQNEVDLAQGGDHLNRWRRAAQYLEAGIKFKKREYDKLKPHSLLDIWFSNGSMDIPCIVVDEYTGSLFRNLIAFEQTCPQFGDDFTAYIVFLSQLISMPEDVTLLIQRKIIVHELDSDERVSDLFTMLSKDVVFDFNGNYYLKSLCQTMEAHYQSRINRWMAWLWLNHFSNPWLALAASATVIVLICTIVQTVFGILAYVNPPKPCTVTVQ</sequence>
<name>A0A0D9ZRK8_9ORYZ</name>
<dbReference type="AlphaFoldDB" id="A0A0D9ZRK8"/>